<dbReference type="PANTHER" id="PTHR24321">
    <property type="entry name" value="DEHYDROGENASES, SHORT CHAIN"/>
    <property type="match status" value="1"/>
</dbReference>
<dbReference type="GO" id="GO:0016491">
    <property type="term" value="F:oxidoreductase activity"/>
    <property type="evidence" value="ECO:0007669"/>
    <property type="project" value="UniProtKB-KW"/>
</dbReference>
<dbReference type="RefSeq" id="WP_065030490.1">
    <property type="nucleotide sequence ID" value="NZ_LZKI01000162.1"/>
</dbReference>
<keyword evidence="2" id="KW-0560">Oxidoreductase</keyword>
<dbReference type="PRINTS" id="PR00080">
    <property type="entry name" value="SDRFAMILY"/>
</dbReference>
<dbReference type="Gene3D" id="3.40.50.720">
    <property type="entry name" value="NAD(P)-binding Rossmann-like Domain"/>
    <property type="match status" value="1"/>
</dbReference>
<comment type="similarity">
    <text evidence="1">Belongs to the short-chain dehydrogenases/reductases (SDR) family.</text>
</comment>
<comment type="caution">
    <text evidence="4">The sequence shown here is derived from an EMBL/GenBank/DDBJ whole genome shotgun (WGS) entry which is preliminary data.</text>
</comment>
<gene>
    <name evidence="4" type="ORF">A5708_07085</name>
</gene>
<name>A0A1A2YIG7_9MYCO</name>
<sequence length="274" mass="29069">MRLAGKVALITGATGGMGAASARMFAKEGASVLLAARHKELADPLISEITETGGVASFVELEVTEEKDWAAAVAQAKDLYGGLHILMNVVGTNELVMMPDADLDAWNKVFEINVTATMVGMQTCAPLIRDSGGGSIVNIGSVGGLSGTFSTAYSSSKWALEGLSRSAAYIFADWGIRCNVIQPGFIATKMTAPMSANPAMKDIIDKQMSETVLLRRMGKPEEIAATALFLASDESSYITGTDIVVDGGWFSAAAYLTNERRNHMLETFKRNAAE</sequence>
<dbReference type="InterPro" id="IPR002347">
    <property type="entry name" value="SDR_fam"/>
</dbReference>
<dbReference type="Pfam" id="PF13561">
    <property type="entry name" value="adh_short_C2"/>
    <property type="match status" value="1"/>
</dbReference>
<feature type="domain" description="Ketoreductase" evidence="3">
    <location>
        <begin position="6"/>
        <end position="177"/>
    </location>
</feature>
<evidence type="ECO:0000256" key="1">
    <source>
        <dbReference type="ARBA" id="ARBA00006484"/>
    </source>
</evidence>
<evidence type="ECO:0000256" key="2">
    <source>
        <dbReference type="ARBA" id="ARBA00023002"/>
    </source>
</evidence>
<protein>
    <recommendedName>
        <fullName evidence="3">Ketoreductase domain-containing protein</fullName>
    </recommendedName>
</protein>
<organism evidence="4 5">
    <name type="scientific">Mycobacterium colombiense</name>
    <dbReference type="NCBI Taxonomy" id="339268"/>
    <lineage>
        <taxon>Bacteria</taxon>
        <taxon>Bacillati</taxon>
        <taxon>Actinomycetota</taxon>
        <taxon>Actinomycetes</taxon>
        <taxon>Mycobacteriales</taxon>
        <taxon>Mycobacteriaceae</taxon>
        <taxon>Mycobacterium</taxon>
        <taxon>Mycobacterium avium complex (MAC)</taxon>
    </lineage>
</organism>
<dbReference type="PANTHER" id="PTHR24321:SF15">
    <property type="entry name" value="OXIDOREDUCTASE UCPA"/>
    <property type="match status" value="1"/>
</dbReference>
<dbReference type="FunFam" id="3.40.50.720:FF:000084">
    <property type="entry name" value="Short-chain dehydrogenase reductase"/>
    <property type="match status" value="1"/>
</dbReference>
<dbReference type="OrthoDB" id="286404at2"/>
<proteinExistence type="inferred from homology"/>
<dbReference type="SMART" id="SM00822">
    <property type="entry name" value="PKS_KR"/>
    <property type="match status" value="1"/>
</dbReference>
<dbReference type="EMBL" id="LZKI01000162">
    <property type="protein sequence ID" value="OBI37057.1"/>
    <property type="molecule type" value="Genomic_DNA"/>
</dbReference>
<dbReference type="AlphaFoldDB" id="A0A1A2YIG7"/>
<dbReference type="NCBIfam" id="NF005559">
    <property type="entry name" value="PRK07231.1"/>
    <property type="match status" value="1"/>
</dbReference>
<dbReference type="PRINTS" id="PR00081">
    <property type="entry name" value="GDHRDH"/>
</dbReference>
<dbReference type="InterPro" id="IPR036291">
    <property type="entry name" value="NAD(P)-bd_dom_sf"/>
</dbReference>
<dbReference type="CDD" id="cd05233">
    <property type="entry name" value="SDR_c"/>
    <property type="match status" value="1"/>
</dbReference>
<accession>A0A1A2YIG7</accession>
<evidence type="ECO:0000313" key="5">
    <source>
        <dbReference type="Proteomes" id="UP000091846"/>
    </source>
</evidence>
<evidence type="ECO:0000313" key="4">
    <source>
        <dbReference type="EMBL" id="OBI37057.1"/>
    </source>
</evidence>
<dbReference type="Proteomes" id="UP000091846">
    <property type="component" value="Unassembled WGS sequence"/>
</dbReference>
<reference evidence="4 5" key="1">
    <citation type="submission" date="2016-06" db="EMBL/GenBank/DDBJ databases">
        <authorList>
            <person name="Kjaerup R.B."/>
            <person name="Dalgaard T.S."/>
            <person name="Juul-Madsen H.R."/>
        </authorList>
    </citation>
    <scope>NUCLEOTIDE SEQUENCE [LARGE SCALE GENOMIC DNA]</scope>
    <source>
        <strain evidence="4 5">E1334</strain>
    </source>
</reference>
<dbReference type="SUPFAM" id="SSF51735">
    <property type="entry name" value="NAD(P)-binding Rossmann-fold domains"/>
    <property type="match status" value="1"/>
</dbReference>
<evidence type="ECO:0000259" key="3">
    <source>
        <dbReference type="SMART" id="SM00822"/>
    </source>
</evidence>
<dbReference type="InterPro" id="IPR057326">
    <property type="entry name" value="KR_dom"/>
</dbReference>